<dbReference type="EMBL" id="BAAACG010000006">
    <property type="protein sequence ID" value="GAA0736714.1"/>
    <property type="molecule type" value="Genomic_DNA"/>
</dbReference>
<gene>
    <name evidence="2" type="ORF">GCM10008906_12120</name>
</gene>
<feature type="transmembrane region" description="Helical" evidence="1">
    <location>
        <begin position="70"/>
        <end position="90"/>
    </location>
</feature>
<proteinExistence type="predicted"/>
<reference evidence="3" key="1">
    <citation type="journal article" date="2019" name="Int. J. Syst. Evol. Microbiol.">
        <title>The Global Catalogue of Microorganisms (GCM) 10K type strain sequencing project: providing services to taxonomists for standard genome sequencing and annotation.</title>
        <authorList>
            <consortium name="The Broad Institute Genomics Platform"/>
            <consortium name="The Broad Institute Genome Sequencing Center for Infectious Disease"/>
            <person name="Wu L."/>
            <person name="Ma J."/>
        </authorList>
    </citation>
    <scope>NUCLEOTIDE SEQUENCE [LARGE SCALE GENOMIC DNA]</scope>
    <source>
        <strain evidence="3">JCM 1407</strain>
    </source>
</reference>
<evidence type="ECO:0000313" key="3">
    <source>
        <dbReference type="Proteomes" id="UP001501510"/>
    </source>
</evidence>
<dbReference type="Proteomes" id="UP001501510">
    <property type="component" value="Unassembled WGS sequence"/>
</dbReference>
<keyword evidence="1" id="KW-0812">Transmembrane</keyword>
<accession>A0ABP3UMF2</accession>
<name>A0ABP3UMF2_9CLOT</name>
<comment type="caution">
    <text evidence="2">The sequence shown here is derived from an EMBL/GenBank/DDBJ whole genome shotgun (WGS) entry which is preliminary data.</text>
</comment>
<protein>
    <submittedName>
        <fullName evidence="2">Uncharacterized protein</fullName>
    </submittedName>
</protein>
<evidence type="ECO:0000256" key="1">
    <source>
        <dbReference type="SAM" id="Phobius"/>
    </source>
</evidence>
<sequence length="94" mass="10871">MSKNYLNILKYICIVLPLSSLFIFINYFSKIIPFIKLNNISLFTPLYISIAGTIFCIITLILNKSKLTKIALTLNIIIISLYICFLLFALKMYH</sequence>
<organism evidence="2 3">
    <name type="scientific">Clostridium oceanicum</name>
    <dbReference type="NCBI Taxonomy" id="1543"/>
    <lineage>
        <taxon>Bacteria</taxon>
        <taxon>Bacillati</taxon>
        <taxon>Bacillota</taxon>
        <taxon>Clostridia</taxon>
        <taxon>Eubacteriales</taxon>
        <taxon>Clostridiaceae</taxon>
        <taxon>Clostridium</taxon>
    </lineage>
</organism>
<keyword evidence="3" id="KW-1185">Reference proteome</keyword>
<keyword evidence="1" id="KW-0472">Membrane</keyword>
<feature type="transmembrane region" description="Helical" evidence="1">
    <location>
        <begin position="7"/>
        <end position="28"/>
    </location>
</feature>
<feature type="transmembrane region" description="Helical" evidence="1">
    <location>
        <begin position="40"/>
        <end position="63"/>
    </location>
</feature>
<keyword evidence="1" id="KW-1133">Transmembrane helix</keyword>
<evidence type="ECO:0000313" key="2">
    <source>
        <dbReference type="EMBL" id="GAA0736714.1"/>
    </source>
</evidence>